<dbReference type="Proteomes" id="UP001220395">
    <property type="component" value="Chromosome"/>
</dbReference>
<dbReference type="InterPro" id="IPR023606">
    <property type="entry name" value="CoA-Trfase_III_dom_1_sf"/>
</dbReference>
<evidence type="ECO:0000313" key="1">
    <source>
        <dbReference type="EMBL" id="WCT74517.1"/>
    </source>
</evidence>
<proteinExistence type="predicted"/>
<dbReference type="RefSeq" id="WP_273689584.1">
    <property type="nucleotide sequence ID" value="NZ_CP117411.1"/>
</dbReference>
<keyword evidence="2" id="KW-1185">Reference proteome</keyword>
<dbReference type="SUPFAM" id="SSF89796">
    <property type="entry name" value="CoA-transferase family III (CaiB/BaiF)"/>
    <property type="match status" value="2"/>
</dbReference>
<evidence type="ECO:0000313" key="2">
    <source>
        <dbReference type="Proteomes" id="UP001220395"/>
    </source>
</evidence>
<dbReference type="PANTHER" id="PTHR48228:SF4">
    <property type="entry name" value="BLR3030 PROTEIN"/>
    <property type="match status" value="1"/>
</dbReference>
<dbReference type="Gene3D" id="3.30.1540.10">
    <property type="entry name" value="formyl-coa transferase, domain 3"/>
    <property type="match status" value="1"/>
</dbReference>
<protein>
    <submittedName>
        <fullName evidence="1">CoA transferase</fullName>
    </submittedName>
</protein>
<dbReference type="Gene3D" id="3.40.50.10540">
    <property type="entry name" value="Crotonobetainyl-coa:carnitine coa-transferase, domain 1"/>
    <property type="match status" value="2"/>
</dbReference>
<reference evidence="1 2" key="1">
    <citation type="submission" date="2023-02" db="EMBL/GenBank/DDBJ databases">
        <title>Genome sequence of Sphingomonas naphthae.</title>
        <authorList>
            <person name="Kim S."/>
            <person name="Heo J."/>
            <person name="Kwon S.-W."/>
        </authorList>
    </citation>
    <scope>NUCLEOTIDE SEQUENCE [LARGE SCALE GENOMIC DNA]</scope>
    <source>
        <strain evidence="1 2">KACC 18716</strain>
    </source>
</reference>
<dbReference type="GO" id="GO:0016740">
    <property type="term" value="F:transferase activity"/>
    <property type="evidence" value="ECO:0007669"/>
    <property type="project" value="UniProtKB-KW"/>
</dbReference>
<gene>
    <name evidence="1" type="ORF">PQ455_04610</name>
</gene>
<sequence>MGWEACDGEASRRATGWFLTSGAFALTESSAVTDPLLLERYYDGAGRRYEQRETASPRRHWTTATPLLQVDRRVDARAMTLWAAGSYTALRTKTIWERRMSTLTARLRHSYANPATDASFDLTAALEEVLGGVGMSVADADGSVTHAGADPVIRSPLRLGGAATIALLAKSVSAAAFHRWRGGAGQDIDIDLRKAPHRLCPFYDNKWERIGRYPTKTTLEVGNEMMFDFYRTADDRWVFPQAGYPNLRLRAQKLLGVPLTRNAIAKAIGGWKAADLEQAAHEAGVVMPVVRTLPEMMEERQYTEVLADLPLIEVTKIGESDPEPLRPVGALPFSGYRALGMAHVIAGAGLGRSLALHGCDVLNLWRPGDGEHEITYCSAHVGMRSAWLDPRADRSLAIELLRGADIFFQNRRPAFLREIGMTPDEVARERPGIIYVSVSLHGNGGPWAERPGFDQSAGSVTGIMALEGSPDRPALPPVGVVNDFLTPWLAQAGVVSALRRRAAEGGSYHVHVSLSRVALWILALGIFDKDWAYRTAGMSEPHRYLDPDIFTAETPLGDYQGVTDQVTMSRTPGAYDPVLVAQGSSRLEWR</sequence>
<dbReference type="EMBL" id="CP117411">
    <property type="protein sequence ID" value="WCT74517.1"/>
    <property type="molecule type" value="Genomic_DNA"/>
</dbReference>
<dbReference type="InterPro" id="IPR044855">
    <property type="entry name" value="CoA-Trfase_III_dom3_sf"/>
</dbReference>
<keyword evidence="1" id="KW-0808">Transferase</keyword>
<dbReference type="PANTHER" id="PTHR48228">
    <property type="entry name" value="SUCCINYL-COA--D-CITRAMALATE COA-TRANSFERASE"/>
    <property type="match status" value="1"/>
</dbReference>
<dbReference type="Pfam" id="PF02515">
    <property type="entry name" value="CoA_transf_3"/>
    <property type="match status" value="2"/>
</dbReference>
<dbReference type="InterPro" id="IPR050509">
    <property type="entry name" value="CoA-transferase_III"/>
</dbReference>
<name>A0ABY7TPF8_9SPHN</name>
<dbReference type="InterPro" id="IPR003673">
    <property type="entry name" value="CoA-Trfase_fam_III"/>
</dbReference>
<accession>A0ABY7TPF8</accession>
<organism evidence="1 2">
    <name type="scientific">Sphingomonas naphthae</name>
    <dbReference type="NCBI Taxonomy" id="1813468"/>
    <lineage>
        <taxon>Bacteria</taxon>
        <taxon>Pseudomonadati</taxon>
        <taxon>Pseudomonadota</taxon>
        <taxon>Alphaproteobacteria</taxon>
        <taxon>Sphingomonadales</taxon>
        <taxon>Sphingomonadaceae</taxon>
        <taxon>Sphingomonas</taxon>
    </lineage>
</organism>